<protein>
    <submittedName>
        <fullName evidence="2">Uncharacterized protein</fullName>
    </submittedName>
</protein>
<dbReference type="AlphaFoldDB" id="A0A6A3GM08"/>
<comment type="caution">
    <text evidence="2">The sequence shown here is derived from an EMBL/GenBank/DDBJ whole genome shotgun (WGS) entry which is preliminary data.</text>
</comment>
<evidence type="ECO:0000256" key="1">
    <source>
        <dbReference type="SAM" id="Phobius"/>
    </source>
</evidence>
<keyword evidence="1" id="KW-1133">Transmembrane helix</keyword>
<evidence type="ECO:0000313" key="3">
    <source>
        <dbReference type="Proteomes" id="UP000460718"/>
    </source>
</evidence>
<gene>
    <name evidence="2" type="ORF">PF011_g30762</name>
</gene>
<accession>A0A6A3GM08</accession>
<dbReference type="EMBL" id="QXFW01006786">
    <property type="protein sequence ID" value="KAE8958453.1"/>
    <property type="molecule type" value="Genomic_DNA"/>
</dbReference>
<name>A0A6A3GM08_9STRA</name>
<proteinExistence type="predicted"/>
<keyword evidence="1" id="KW-0812">Transmembrane</keyword>
<dbReference type="Proteomes" id="UP000460718">
    <property type="component" value="Unassembled WGS sequence"/>
</dbReference>
<evidence type="ECO:0000313" key="2">
    <source>
        <dbReference type="EMBL" id="KAE8958453.1"/>
    </source>
</evidence>
<keyword evidence="1" id="KW-0472">Membrane</keyword>
<organism evidence="2 3">
    <name type="scientific">Phytophthora fragariae</name>
    <dbReference type="NCBI Taxonomy" id="53985"/>
    <lineage>
        <taxon>Eukaryota</taxon>
        <taxon>Sar</taxon>
        <taxon>Stramenopiles</taxon>
        <taxon>Oomycota</taxon>
        <taxon>Peronosporomycetes</taxon>
        <taxon>Peronosporales</taxon>
        <taxon>Peronosporaceae</taxon>
        <taxon>Phytophthora</taxon>
    </lineage>
</organism>
<reference evidence="2 3" key="1">
    <citation type="submission" date="2018-09" db="EMBL/GenBank/DDBJ databases">
        <title>Genomic investigation of the strawberry pathogen Phytophthora fragariae indicates pathogenicity is determined by transcriptional variation in three key races.</title>
        <authorList>
            <person name="Adams T.M."/>
            <person name="Armitage A.D."/>
            <person name="Sobczyk M.K."/>
            <person name="Bates H.J."/>
            <person name="Dunwell J.M."/>
            <person name="Nellist C.F."/>
            <person name="Harrison R.J."/>
        </authorList>
    </citation>
    <scope>NUCLEOTIDE SEQUENCE [LARGE SCALE GENOMIC DNA]</scope>
    <source>
        <strain evidence="2 3">SCRP245</strain>
    </source>
</reference>
<feature type="transmembrane region" description="Helical" evidence="1">
    <location>
        <begin position="94"/>
        <end position="117"/>
    </location>
</feature>
<sequence length="124" mass="13480">MIVAVAKMPIVKRLKTAMQKNSSFLKQLSNNPKSFQKLAKDPQVAQVSAMMKKNGFRFTKDSVNQLRSAAGKDPAKRGVLEAIKGISKTKPLTIFEVVILLLVIASGPLVLGMILAIPDSATFR</sequence>